<dbReference type="Proteomes" id="UP001139365">
    <property type="component" value="Unassembled WGS sequence"/>
</dbReference>
<keyword evidence="1" id="KW-1133">Transmembrane helix</keyword>
<protein>
    <submittedName>
        <fullName evidence="2">DUF2752 domain-containing protein</fullName>
    </submittedName>
</protein>
<feature type="transmembrane region" description="Helical" evidence="1">
    <location>
        <begin position="65"/>
        <end position="85"/>
    </location>
</feature>
<gene>
    <name evidence="2" type="ORF">MR241_05455</name>
</gene>
<evidence type="ECO:0000313" key="2">
    <source>
        <dbReference type="EMBL" id="MCI5755722.1"/>
    </source>
</evidence>
<evidence type="ECO:0000313" key="3">
    <source>
        <dbReference type="Proteomes" id="UP001139365"/>
    </source>
</evidence>
<accession>A0AAE3FJ16</accession>
<organism evidence="2 3">
    <name type="scientific">Candidatus Colimorpha enterica</name>
    <dbReference type="NCBI Taxonomy" id="3083063"/>
    <lineage>
        <taxon>Bacteria</taxon>
        <taxon>Pseudomonadati</taxon>
        <taxon>Bacteroidota</taxon>
        <taxon>Bacteroidia</taxon>
        <taxon>Bacteroidales</taxon>
        <taxon>Candidatus Colimorpha</taxon>
    </lineage>
</organism>
<reference evidence="2 3" key="1">
    <citation type="submission" date="2022-03" db="EMBL/GenBank/DDBJ databases">
        <title>Metagenome-assembled genomes from swine fecal metagenomes.</title>
        <authorList>
            <person name="Holman D.B."/>
            <person name="Kommadath A."/>
        </authorList>
    </citation>
    <scope>NUCLEOTIDE SEQUENCE [LARGE SCALE GENOMIC DNA]</scope>
    <source>
        <strain evidence="2">SUG147</strain>
    </source>
</reference>
<sequence length="119" mass="12850">MTTGVFAFGALLLFLLLMWLPFRLGFTVCPVKRLTGLKCPGCGFSGACRALLRLDFAGAMRCNPFMPAIAGYVAAVSVSSAGSYIKTGKRASSPFPEWLNITFLVLLVIWTVVRNIIGI</sequence>
<dbReference type="EMBL" id="JALEMU010000085">
    <property type="protein sequence ID" value="MCI5755722.1"/>
    <property type="molecule type" value="Genomic_DNA"/>
</dbReference>
<keyword evidence="1" id="KW-0812">Transmembrane</keyword>
<proteinExistence type="predicted"/>
<evidence type="ECO:0000256" key="1">
    <source>
        <dbReference type="SAM" id="Phobius"/>
    </source>
</evidence>
<dbReference type="AlphaFoldDB" id="A0AAE3FJ16"/>
<comment type="caution">
    <text evidence="2">The sequence shown here is derived from an EMBL/GenBank/DDBJ whole genome shotgun (WGS) entry which is preliminary data.</text>
</comment>
<name>A0AAE3FJ16_9BACT</name>
<dbReference type="InterPro" id="IPR021215">
    <property type="entry name" value="DUF2752"/>
</dbReference>
<dbReference type="Pfam" id="PF10825">
    <property type="entry name" value="DUF2752"/>
    <property type="match status" value="1"/>
</dbReference>
<keyword evidence="1" id="KW-0472">Membrane</keyword>
<feature type="transmembrane region" description="Helical" evidence="1">
    <location>
        <begin position="97"/>
        <end position="117"/>
    </location>
</feature>